<evidence type="ECO:0000313" key="2">
    <source>
        <dbReference type="Proteomes" id="UP001281147"/>
    </source>
</evidence>
<evidence type="ECO:0000313" key="1">
    <source>
        <dbReference type="EMBL" id="KAK3683273.1"/>
    </source>
</evidence>
<comment type="caution">
    <text evidence="1">The sequence shown here is derived from an EMBL/GenBank/DDBJ whole genome shotgun (WGS) entry which is preliminary data.</text>
</comment>
<proteinExistence type="predicted"/>
<name>A0ACC3MBK4_9PEZI</name>
<dbReference type="Proteomes" id="UP001281147">
    <property type="component" value="Unassembled WGS sequence"/>
</dbReference>
<dbReference type="EMBL" id="JAUTXU010000353">
    <property type="protein sequence ID" value="KAK3683273.1"/>
    <property type="molecule type" value="Genomic_DNA"/>
</dbReference>
<keyword evidence="2" id="KW-1185">Reference proteome</keyword>
<gene>
    <name evidence="1" type="ORF">LTR37_020386</name>
</gene>
<sequence length="259" mass="28645">MTKFEISIISDAVCPWCYVGYRNLQSAITQHLAKHPGDTFEISWHPFQLNPNAPRGVSVDKVKGYESKLGAPQAQVVFERLKSAGQKAGIKFSFRGRTGNTLDSHRLIEFARARQASSKGAGACVPSIRSLQTRVVEELFAAYFEHEEDITSHDVITEAAGRAGLYEKQVRTFLAGDELAVQVSRESESNRREVSGVPHFTINDLFTVEGAQEPAAFTALFDRYKKKFEGGGGFEASYSPSKEEPEAGELQQQANQESH</sequence>
<accession>A0ACC3MBK4</accession>
<reference evidence="1" key="1">
    <citation type="submission" date="2023-07" db="EMBL/GenBank/DDBJ databases">
        <title>Black Yeasts Isolated from many extreme environments.</title>
        <authorList>
            <person name="Coleine C."/>
            <person name="Stajich J.E."/>
            <person name="Selbmann L."/>
        </authorList>
    </citation>
    <scope>NUCLEOTIDE SEQUENCE</scope>
    <source>
        <strain evidence="1">CCFEE 5714</strain>
    </source>
</reference>
<protein>
    <submittedName>
        <fullName evidence="1">Uncharacterized protein</fullName>
    </submittedName>
</protein>
<organism evidence="1 2">
    <name type="scientific">Vermiconidia calcicola</name>
    <dbReference type="NCBI Taxonomy" id="1690605"/>
    <lineage>
        <taxon>Eukaryota</taxon>
        <taxon>Fungi</taxon>
        <taxon>Dikarya</taxon>
        <taxon>Ascomycota</taxon>
        <taxon>Pezizomycotina</taxon>
        <taxon>Dothideomycetes</taxon>
        <taxon>Dothideomycetidae</taxon>
        <taxon>Mycosphaerellales</taxon>
        <taxon>Extremaceae</taxon>
        <taxon>Vermiconidia</taxon>
    </lineage>
</organism>